<dbReference type="AlphaFoldDB" id="A0A498LGK5"/>
<dbReference type="EMBL" id="QBIY01013352">
    <property type="protein sequence ID" value="RXN07052.1"/>
    <property type="molecule type" value="Genomic_DNA"/>
</dbReference>
<accession>A0A498LGK5</accession>
<comment type="caution">
    <text evidence="2">The sequence shown here is derived from an EMBL/GenBank/DDBJ whole genome shotgun (WGS) entry which is preliminary data.</text>
</comment>
<feature type="compositionally biased region" description="Polar residues" evidence="1">
    <location>
        <begin position="102"/>
        <end position="113"/>
    </location>
</feature>
<proteinExistence type="predicted"/>
<dbReference type="EMBL" id="QBIY01011545">
    <property type="protein sequence ID" value="RXN30802.1"/>
    <property type="molecule type" value="Genomic_DNA"/>
</dbReference>
<gene>
    <name evidence="3" type="ORF">ROHU_017472</name>
    <name evidence="2" type="ORF">ROHU_032442</name>
</gene>
<evidence type="ECO:0000313" key="2">
    <source>
        <dbReference type="EMBL" id="RXN07052.1"/>
    </source>
</evidence>
<feature type="region of interest" description="Disordered" evidence="1">
    <location>
        <begin position="95"/>
        <end position="120"/>
    </location>
</feature>
<evidence type="ECO:0000313" key="3">
    <source>
        <dbReference type="EMBL" id="RXN30802.1"/>
    </source>
</evidence>
<protein>
    <submittedName>
        <fullName evidence="2">Uncharacterized protein</fullName>
    </submittedName>
</protein>
<organism evidence="2 4">
    <name type="scientific">Labeo rohita</name>
    <name type="common">Indian major carp</name>
    <name type="synonym">Cyprinus rohita</name>
    <dbReference type="NCBI Taxonomy" id="84645"/>
    <lineage>
        <taxon>Eukaryota</taxon>
        <taxon>Metazoa</taxon>
        <taxon>Chordata</taxon>
        <taxon>Craniata</taxon>
        <taxon>Vertebrata</taxon>
        <taxon>Euteleostomi</taxon>
        <taxon>Actinopterygii</taxon>
        <taxon>Neopterygii</taxon>
        <taxon>Teleostei</taxon>
        <taxon>Ostariophysi</taxon>
        <taxon>Cypriniformes</taxon>
        <taxon>Cyprinidae</taxon>
        <taxon>Labeoninae</taxon>
        <taxon>Labeonini</taxon>
        <taxon>Labeo</taxon>
    </lineage>
</organism>
<sequence>MNGVAVLTVPRFTGRADTSPTGEEVSDMEQNHLTERGRAGVFLFFSRDNMRSGRTGRLGPINQGQKLAFGLIQSACVLLHSGVDITSLQSGALDPEVHSSKSEQTNCGGTEQTEIVGKEP</sequence>
<evidence type="ECO:0000256" key="1">
    <source>
        <dbReference type="SAM" id="MobiDB-lite"/>
    </source>
</evidence>
<name>A0A498LGK5_LABRO</name>
<reference evidence="2 4" key="1">
    <citation type="submission" date="2018-03" db="EMBL/GenBank/DDBJ databases">
        <title>Draft genome sequence of Rohu Carp (Labeo rohita).</title>
        <authorList>
            <person name="Das P."/>
            <person name="Kushwaha B."/>
            <person name="Joshi C.G."/>
            <person name="Kumar D."/>
            <person name="Nagpure N.S."/>
            <person name="Sahoo L."/>
            <person name="Das S.P."/>
            <person name="Bit A."/>
            <person name="Patnaik S."/>
            <person name="Meher P.K."/>
            <person name="Jayasankar P."/>
            <person name="Koringa P.G."/>
            <person name="Patel N.V."/>
            <person name="Hinsu A.T."/>
            <person name="Kumar R."/>
            <person name="Pandey M."/>
            <person name="Agarwal S."/>
            <person name="Srivastava S."/>
            <person name="Singh M."/>
            <person name="Iquebal M.A."/>
            <person name="Jaiswal S."/>
            <person name="Angadi U.B."/>
            <person name="Kumar N."/>
            <person name="Raza M."/>
            <person name="Shah T.M."/>
            <person name="Rai A."/>
            <person name="Jena J.K."/>
        </authorList>
    </citation>
    <scope>NUCLEOTIDE SEQUENCE [LARGE SCALE GENOMIC DNA]</scope>
    <source>
        <strain evidence="2">DASCIFA01</strain>
        <tissue evidence="2">Testis</tissue>
    </source>
</reference>
<keyword evidence="4" id="KW-1185">Reference proteome</keyword>
<dbReference type="Proteomes" id="UP000290572">
    <property type="component" value="Unassembled WGS sequence"/>
</dbReference>
<evidence type="ECO:0000313" key="4">
    <source>
        <dbReference type="Proteomes" id="UP000290572"/>
    </source>
</evidence>